<organism evidence="3 4">
    <name type="scientific">Flavobacterium degerlachei</name>
    <dbReference type="NCBI Taxonomy" id="229203"/>
    <lineage>
        <taxon>Bacteria</taxon>
        <taxon>Pseudomonadati</taxon>
        <taxon>Bacteroidota</taxon>
        <taxon>Flavobacteriia</taxon>
        <taxon>Flavobacteriales</taxon>
        <taxon>Flavobacteriaceae</taxon>
        <taxon>Flavobacterium</taxon>
    </lineage>
</organism>
<dbReference type="OrthoDB" id="1652165at2"/>
<proteinExistence type="predicted"/>
<evidence type="ECO:0000256" key="1">
    <source>
        <dbReference type="SAM" id="SignalP"/>
    </source>
</evidence>
<reference evidence="4" key="1">
    <citation type="submission" date="2016-10" db="EMBL/GenBank/DDBJ databases">
        <authorList>
            <person name="Varghese N."/>
            <person name="Submissions S."/>
        </authorList>
    </citation>
    <scope>NUCLEOTIDE SEQUENCE [LARGE SCALE GENOMIC DNA]</scope>
    <source>
        <strain evidence="4">DSM 15718</strain>
    </source>
</reference>
<gene>
    <name evidence="3" type="ORF">SAMN05444338_113112</name>
</gene>
<name>A0A1H3DVW6_9FLAO</name>
<sequence>MTSFFNKKSNKIPFLFLILLYSFLANGQDFQWARQIKGISSDYADYANGLAVDSSENSYIIGNTESLLFDLDPTISGVNIIDNTNINHTFRGTYLIKVDSNGNYLWGKTFGSYQGSDSSYDVKIGTDGNIYALLTLQELNSSLSIIDSFIKIIKFSPDGTILSTITIPQNYGYNNNLYVHSFELDDQNNIFLNGYFIGNIILDTTNPLMNVSTNSLSSYILKINNGGDFVWVKQFDSNMGSEIAIRPDGNINLLLNNSIGYTLYNIDSIDNTIIWQKDFINQRQRTFHVATNGIVILGEKNYYDTIDVDPSSTVSNISGNNTSFIIFLNLNGTFIDSKQFYKPTNGDVKFTTVTTDSDGNYFFGGTFSDTVDMNPSNNTFNLTSNGYKGEAFYLKLDVNRNFESAIKLGDENPKLSPYNNCEYFRIKKIKIINNNNYLVGDFMWICDFDPSTTNQYTFNTVNSSTINFDGFILKLGSCDSSKLVGDIDQTFCSNSNPTVSSISPNSSSILWYDSANSSSPLSNTTTLLNNKKYYGTRKNGNCPESTDRLEITAHITTSSPAPLSVSSEFCLSENATLANISIMGQNIKWYANITDATTTPTTTLLQNDVTYYASQTVNGCESERTPIFVIVHDINTPTASSPQTFCIQETATVNEIAITGQNIKWYDALTNGALLSSSAQLQNGTTYYASQTINGCESDRIPILINIQNTAAPTGNTNQNFCSSQNPTLNTIVISGTALQWYNSTGSLLPNSTTLQDGITYYASQIVNGCESTTKLAISISLINTLPANNYSELFCDDLNDGSEKVNLSDYHSKIISNTSGYTFSYYPNYSAAENELVKNQIIDFSNFKLALGDNKIYVRINSNTPCYAISELKLTLLSKPQITIPDVVPICENNSITIDAGSGYDNYLWSTGATTAKINIDSPGNYSVTVTNNYSTVSCSTTKSFEVRKSNIATINSIDTQDWTDNQNTITVYATGAGDFEYSIDGIHFQDESQFTNLISGQYTVHVRDKNGCGTVTDEVYLLMYPKFFTPNGDGFNDSWKIKFSDLETTLSIKIFDRYGKLIKELTLNNSWDGTFNGQELPATDYWFIVTRANGNEYKGHFSLKR</sequence>
<evidence type="ECO:0000313" key="4">
    <source>
        <dbReference type="Proteomes" id="UP000198569"/>
    </source>
</evidence>
<keyword evidence="1" id="KW-0732">Signal</keyword>
<dbReference type="AlphaFoldDB" id="A0A1H3DVW6"/>
<dbReference type="Pfam" id="PF13585">
    <property type="entry name" value="CHU_C"/>
    <property type="match status" value="1"/>
</dbReference>
<dbReference type="Proteomes" id="UP000198569">
    <property type="component" value="Unassembled WGS sequence"/>
</dbReference>
<dbReference type="STRING" id="229203.SAMN05444338_113112"/>
<keyword evidence="4" id="KW-1185">Reference proteome</keyword>
<dbReference type="InterPro" id="IPR010620">
    <property type="entry name" value="SBBP_repeat"/>
</dbReference>
<evidence type="ECO:0000259" key="2">
    <source>
        <dbReference type="Pfam" id="PF19081"/>
    </source>
</evidence>
<dbReference type="InterPro" id="IPR026341">
    <property type="entry name" value="T9SS_type_B"/>
</dbReference>
<evidence type="ECO:0000313" key="3">
    <source>
        <dbReference type="EMBL" id="SDX69759.1"/>
    </source>
</evidence>
<dbReference type="InterPro" id="IPR044023">
    <property type="entry name" value="Ig_7"/>
</dbReference>
<feature type="chain" id="PRO_5011547143" evidence="1">
    <location>
        <begin position="28"/>
        <end position="1107"/>
    </location>
</feature>
<dbReference type="NCBIfam" id="TIGR04131">
    <property type="entry name" value="Bac_Flav_CTERM"/>
    <property type="match status" value="1"/>
</dbReference>
<accession>A0A1H3DVW6</accession>
<dbReference type="Pfam" id="PF06739">
    <property type="entry name" value="SBBP"/>
    <property type="match status" value="1"/>
</dbReference>
<protein>
    <submittedName>
        <fullName evidence="3">Gliding motility-associated C-terminal domain-containing protein</fullName>
    </submittedName>
</protein>
<feature type="domain" description="Ig-like" evidence="2">
    <location>
        <begin position="562"/>
        <end position="631"/>
    </location>
</feature>
<dbReference type="Pfam" id="PF19081">
    <property type="entry name" value="Ig_7"/>
    <property type="match status" value="2"/>
</dbReference>
<dbReference type="EMBL" id="FNMV01000013">
    <property type="protein sequence ID" value="SDX69759.1"/>
    <property type="molecule type" value="Genomic_DNA"/>
</dbReference>
<feature type="signal peptide" evidence="1">
    <location>
        <begin position="1"/>
        <end position="27"/>
    </location>
</feature>
<feature type="domain" description="Ig-like" evidence="2">
    <location>
        <begin position="636"/>
        <end position="707"/>
    </location>
</feature>